<organism evidence="1">
    <name type="scientific">hydrothermal vent metagenome</name>
    <dbReference type="NCBI Taxonomy" id="652676"/>
    <lineage>
        <taxon>unclassified sequences</taxon>
        <taxon>metagenomes</taxon>
        <taxon>ecological metagenomes</taxon>
    </lineage>
</organism>
<protein>
    <submittedName>
        <fullName evidence="1">Uncharacterized protein</fullName>
    </submittedName>
</protein>
<reference evidence="1" key="1">
    <citation type="submission" date="2018-06" db="EMBL/GenBank/DDBJ databases">
        <authorList>
            <person name="Zhirakovskaya E."/>
        </authorList>
    </citation>
    <scope>NUCLEOTIDE SEQUENCE</scope>
</reference>
<evidence type="ECO:0000313" key="1">
    <source>
        <dbReference type="EMBL" id="VAW82021.1"/>
    </source>
</evidence>
<sequence>MNRKLKTLAFILFTALFPLCATATNTH</sequence>
<name>A0A3B0YRD9_9ZZZZ</name>
<dbReference type="AlphaFoldDB" id="A0A3B0YRD9"/>
<dbReference type="EMBL" id="UOFM01000442">
    <property type="protein sequence ID" value="VAW82021.1"/>
    <property type="molecule type" value="Genomic_DNA"/>
</dbReference>
<proteinExistence type="predicted"/>
<gene>
    <name evidence="1" type="ORF">MNBD_GAMMA14-396</name>
</gene>
<feature type="non-terminal residue" evidence="1">
    <location>
        <position position="27"/>
    </location>
</feature>
<accession>A0A3B0YRD9</accession>